<evidence type="ECO:0000313" key="1">
    <source>
        <dbReference type="EMBL" id="SPD24996.1"/>
    </source>
</evidence>
<organism evidence="1">
    <name type="scientific">Fagus sylvatica</name>
    <name type="common">Beechnut</name>
    <dbReference type="NCBI Taxonomy" id="28930"/>
    <lineage>
        <taxon>Eukaryota</taxon>
        <taxon>Viridiplantae</taxon>
        <taxon>Streptophyta</taxon>
        <taxon>Embryophyta</taxon>
        <taxon>Tracheophyta</taxon>
        <taxon>Spermatophyta</taxon>
        <taxon>Magnoliopsida</taxon>
        <taxon>eudicotyledons</taxon>
        <taxon>Gunneridae</taxon>
        <taxon>Pentapetalae</taxon>
        <taxon>rosids</taxon>
        <taxon>fabids</taxon>
        <taxon>Fagales</taxon>
        <taxon>Fagaceae</taxon>
        <taxon>Fagus</taxon>
    </lineage>
</organism>
<protein>
    <submittedName>
        <fullName evidence="1">Uncharacterized protein</fullName>
    </submittedName>
</protein>
<sequence length="271" mass="29566">MFLEILGIAGPEHGMVWPWQTSALPCNPLACLRISLALHCLGIVLAGMAVAANATPFAVFSMEALGMAIATYAIALAAHGMPWLGSPWHAMALPWQPAARGMPWHCHGSPWLALPWHGLGSPWHAMALPWQPVACLALALPRQPVACLGRQPAARGMPWHGLGSPWHALAWPRQPVACHGIARQPVAACLACLPLPWHCLAWPWHWHAMAWHVPWQPPWHLQACQAWHGMPVAVFVHAALPTLISTIFDDFQHFAAAGRHRAAATAANHRR</sequence>
<dbReference type="AlphaFoldDB" id="A0A2N9IGU5"/>
<accession>A0A2N9IGU5</accession>
<gene>
    <name evidence="1" type="ORF">FSB_LOCUS52878</name>
</gene>
<reference evidence="1" key="1">
    <citation type="submission" date="2018-02" db="EMBL/GenBank/DDBJ databases">
        <authorList>
            <person name="Cohen D.B."/>
            <person name="Kent A.D."/>
        </authorList>
    </citation>
    <scope>NUCLEOTIDE SEQUENCE</scope>
</reference>
<proteinExistence type="predicted"/>
<dbReference type="EMBL" id="OIVN01006065">
    <property type="protein sequence ID" value="SPD24996.1"/>
    <property type="molecule type" value="Genomic_DNA"/>
</dbReference>
<name>A0A2N9IGU5_FAGSY</name>